<protein>
    <submittedName>
        <fullName evidence="2">Uncharacterized protein</fullName>
    </submittedName>
</protein>
<reference evidence="2" key="1">
    <citation type="submission" date="2020-02" db="EMBL/GenBank/DDBJ databases">
        <authorList>
            <person name="Meier V. D."/>
        </authorList>
    </citation>
    <scope>NUCLEOTIDE SEQUENCE</scope>
    <source>
        <strain evidence="2">AVDCRST_MAG69</strain>
    </source>
</reference>
<gene>
    <name evidence="2" type="ORF">AVDCRST_MAG69-688</name>
</gene>
<name>A0A6J4RYB6_9ACTN</name>
<evidence type="ECO:0000313" key="2">
    <source>
        <dbReference type="EMBL" id="CAA9480094.1"/>
    </source>
</evidence>
<sequence length="71" mass="7551">MRTARSAGCRRTTPCAQVGPLETMKTLRMMMVTSAKIELTSPRPTSPSTCAAPPSCAGSSSARSCSRWASW</sequence>
<evidence type="ECO:0000256" key="1">
    <source>
        <dbReference type="SAM" id="MobiDB-lite"/>
    </source>
</evidence>
<accession>A0A6J4RYB6</accession>
<proteinExistence type="predicted"/>
<dbReference type="AlphaFoldDB" id="A0A6J4RYB6"/>
<organism evidence="2">
    <name type="scientific">uncultured Solirubrobacteraceae bacterium</name>
    <dbReference type="NCBI Taxonomy" id="1162706"/>
    <lineage>
        <taxon>Bacteria</taxon>
        <taxon>Bacillati</taxon>
        <taxon>Actinomycetota</taxon>
        <taxon>Thermoleophilia</taxon>
        <taxon>Solirubrobacterales</taxon>
        <taxon>Solirubrobacteraceae</taxon>
        <taxon>environmental samples</taxon>
    </lineage>
</organism>
<feature type="region of interest" description="Disordered" evidence="1">
    <location>
        <begin position="40"/>
        <end position="71"/>
    </location>
</feature>
<dbReference type="EMBL" id="CADCVP010000092">
    <property type="protein sequence ID" value="CAA9480094.1"/>
    <property type="molecule type" value="Genomic_DNA"/>
</dbReference>